<dbReference type="InterPro" id="IPR004358">
    <property type="entry name" value="Sig_transdc_His_kin-like_C"/>
</dbReference>
<dbReference type="Gene3D" id="3.30.565.10">
    <property type="entry name" value="Histidine kinase-like ATPase, C-terminal domain"/>
    <property type="match status" value="1"/>
</dbReference>
<evidence type="ECO:0000256" key="4">
    <source>
        <dbReference type="ARBA" id="ARBA00022679"/>
    </source>
</evidence>
<evidence type="ECO:0000259" key="13">
    <source>
        <dbReference type="PROSITE" id="PS50113"/>
    </source>
</evidence>
<dbReference type="CDD" id="cd00082">
    <property type="entry name" value="HisKA"/>
    <property type="match status" value="1"/>
</dbReference>
<sequence length="611" mass="71372">MYNFELKNYKYFLEHIPYGIIITKLDGSIIFANDKISEILKVEKNDLLYKKSFEFYVSLDDREKILNLIAKDGYVTNYRLFLKRSDGEKFPALITVTKYVCENEQIEGLMGIINDISDLYEKDKNVHLFAEIVNKTPHFVLITDKKFNILHTNNSLRKFLKNQVLKIDELPFFDNFKTLKEKIITCLKKDDYFNETSSFVDEGKKYYLTYVVFKIEFEEEDFYVFIFKDITYQIMLEEELAKKAKFEALERMVRGFAHRINNDLTGIITYTNLCQNRLGGDSEINLYLDKIEEIADGIAALIDKMMFFIQIKDVSKDEFRVDKAINELLQEYKEIFGSDIRIDTEFKCKCYVSLNKEVFKNIIFSLIMNSIEAFQGLNKDEKIIRISVDEYVFENQNSYQLKEGSYAKIEIYDNASGIREEDLDKIFDPFFTTKKLDRSMGLGLSMVYGYIKDNGGIVTVESKYGEYTKFTIFLPVIEKEDINVYTADDSDIVGRIFVLDDEEIIVLSLKEFLTANGYEVVSATSLNEAIRMLDELNKPFDLIISDIMLDDGKGYEFVKMYQERFGFCNVIYVSGFIGSEVPDLPGVQYEFIKKPFRLPDILQKVEKLLDN</sequence>
<dbReference type="PROSITE" id="PS50109">
    <property type="entry name" value="HIS_KIN"/>
    <property type="match status" value="1"/>
</dbReference>
<evidence type="ECO:0000259" key="10">
    <source>
        <dbReference type="PROSITE" id="PS50109"/>
    </source>
</evidence>
<dbReference type="OrthoDB" id="9796100at2"/>
<dbReference type="PROSITE" id="PS50113">
    <property type="entry name" value="PAC"/>
    <property type="match status" value="1"/>
</dbReference>
<evidence type="ECO:0000259" key="12">
    <source>
        <dbReference type="PROSITE" id="PS50112"/>
    </source>
</evidence>
<feature type="domain" description="PAS" evidence="12">
    <location>
        <begin position="5"/>
        <end position="69"/>
    </location>
</feature>
<dbReference type="SMART" id="SM00091">
    <property type="entry name" value="PAS"/>
    <property type="match status" value="2"/>
</dbReference>
<evidence type="ECO:0000256" key="1">
    <source>
        <dbReference type="ARBA" id="ARBA00000085"/>
    </source>
</evidence>
<dbReference type="SUPFAM" id="SSF55785">
    <property type="entry name" value="PYP-like sensor domain (PAS domain)"/>
    <property type="match status" value="1"/>
</dbReference>
<dbReference type="PROSITE" id="PS50112">
    <property type="entry name" value="PAS"/>
    <property type="match status" value="1"/>
</dbReference>
<dbReference type="InterPro" id="IPR003661">
    <property type="entry name" value="HisK_dim/P_dom"/>
</dbReference>
<comment type="catalytic activity">
    <reaction evidence="1">
        <text>ATP + protein L-histidine = ADP + protein N-phospho-L-histidine.</text>
        <dbReference type="EC" id="2.7.13.3"/>
    </reaction>
</comment>
<dbReference type="SMART" id="SM00388">
    <property type="entry name" value="HisKA"/>
    <property type="match status" value="1"/>
</dbReference>
<dbReference type="Pfam" id="PF13426">
    <property type="entry name" value="PAS_9"/>
    <property type="match status" value="2"/>
</dbReference>
<dbReference type="InterPro" id="IPR005467">
    <property type="entry name" value="His_kinase_dom"/>
</dbReference>
<dbReference type="Gene3D" id="1.10.287.130">
    <property type="match status" value="1"/>
</dbReference>
<dbReference type="GO" id="GO:0000155">
    <property type="term" value="F:phosphorelay sensor kinase activity"/>
    <property type="evidence" value="ECO:0007669"/>
    <property type="project" value="InterPro"/>
</dbReference>
<keyword evidence="5" id="KW-0547">Nucleotide-binding</keyword>
<proteinExistence type="predicted"/>
<evidence type="ECO:0000256" key="9">
    <source>
        <dbReference type="PROSITE-ProRule" id="PRU00169"/>
    </source>
</evidence>
<dbReference type="CDD" id="cd00130">
    <property type="entry name" value="PAS"/>
    <property type="match status" value="1"/>
</dbReference>
<evidence type="ECO:0000313" key="15">
    <source>
        <dbReference type="Proteomes" id="UP000322876"/>
    </source>
</evidence>
<dbReference type="InterPro" id="IPR036097">
    <property type="entry name" value="HisK_dim/P_sf"/>
</dbReference>
<dbReference type="RefSeq" id="WP_149265442.1">
    <property type="nucleotide sequence ID" value="NZ_VFJB01000002.1"/>
</dbReference>
<gene>
    <name evidence="14" type="ORF">FHQ18_01685</name>
</gene>
<protein>
    <recommendedName>
        <fullName evidence="2">histidine kinase</fullName>
        <ecNumber evidence="2">2.7.13.3</ecNumber>
    </recommendedName>
</protein>
<dbReference type="Pfam" id="PF00072">
    <property type="entry name" value="Response_reg"/>
    <property type="match status" value="1"/>
</dbReference>
<dbReference type="Gene3D" id="3.30.450.20">
    <property type="entry name" value="PAS domain"/>
    <property type="match status" value="1"/>
</dbReference>
<accession>A0A5A8F8X3</accession>
<organism evidence="14 15">
    <name type="scientific">Deferribacter autotrophicus</name>
    <dbReference type="NCBI Taxonomy" id="500465"/>
    <lineage>
        <taxon>Bacteria</taxon>
        <taxon>Pseudomonadati</taxon>
        <taxon>Deferribacterota</taxon>
        <taxon>Deferribacteres</taxon>
        <taxon>Deferribacterales</taxon>
        <taxon>Deferribacteraceae</taxon>
        <taxon>Deferribacter</taxon>
    </lineage>
</organism>
<comment type="caution">
    <text evidence="14">The sequence shown here is derived from an EMBL/GenBank/DDBJ whole genome shotgun (WGS) entry which is preliminary data.</text>
</comment>
<dbReference type="SMART" id="SM00387">
    <property type="entry name" value="HATPase_c"/>
    <property type="match status" value="1"/>
</dbReference>
<evidence type="ECO:0000256" key="8">
    <source>
        <dbReference type="ARBA" id="ARBA00023012"/>
    </source>
</evidence>
<dbReference type="AlphaFoldDB" id="A0A5A8F8X3"/>
<feature type="domain" description="PAC" evidence="13">
    <location>
        <begin position="76"/>
        <end position="128"/>
    </location>
</feature>
<keyword evidence="6" id="KW-0418">Kinase</keyword>
<dbReference type="InterPro" id="IPR000700">
    <property type="entry name" value="PAS-assoc_C"/>
</dbReference>
<dbReference type="NCBIfam" id="TIGR00229">
    <property type="entry name" value="sensory_box"/>
    <property type="match status" value="1"/>
</dbReference>
<dbReference type="PANTHER" id="PTHR43065:SF46">
    <property type="entry name" value="C4-DICARBOXYLATE TRANSPORT SENSOR PROTEIN DCTB"/>
    <property type="match status" value="1"/>
</dbReference>
<dbReference type="SUPFAM" id="SSF55874">
    <property type="entry name" value="ATPase domain of HSP90 chaperone/DNA topoisomerase II/histidine kinase"/>
    <property type="match status" value="1"/>
</dbReference>
<dbReference type="InterPro" id="IPR001789">
    <property type="entry name" value="Sig_transdc_resp-reg_receiver"/>
</dbReference>
<dbReference type="EMBL" id="VFJB01000002">
    <property type="protein sequence ID" value="KAA0259187.1"/>
    <property type="molecule type" value="Genomic_DNA"/>
</dbReference>
<dbReference type="InterPro" id="IPR036890">
    <property type="entry name" value="HATPase_C_sf"/>
</dbReference>
<evidence type="ECO:0000256" key="3">
    <source>
        <dbReference type="ARBA" id="ARBA00022553"/>
    </source>
</evidence>
<dbReference type="PROSITE" id="PS50110">
    <property type="entry name" value="RESPONSE_REGULATORY"/>
    <property type="match status" value="1"/>
</dbReference>
<dbReference type="InterPro" id="IPR000014">
    <property type="entry name" value="PAS"/>
</dbReference>
<dbReference type="Proteomes" id="UP000322876">
    <property type="component" value="Unassembled WGS sequence"/>
</dbReference>
<feature type="modified residue" description="4-aspartylphosphate" evidence="9">
    <location>
        <position position="546"/>
    </location>
</feature>
<keyword evidence="8" id="KW-0902">Two-component regulatory system</keyword>
<dbReference type="PRINTS" id="PR00344">
    <property type="entry name" value="BCTRLSENSOR"/>
</dbReference>
<name>A0A5A8F8X3_9BACT</name>
<keyword evidence="3 9" id="KW-0597">Phosphoprotein</keyword>
<dbReference type="SUPFAM" id="SSF52172">
    <property type="entry name" value="CheY-like"/>
    <property type="match status" value="1"/>
</dbReference>
<dbReference type="GO" id="GO:0005524">
    <property type="term" value="F:ATP binding"/>
    <property type="evidence" value="ECO:0007669"/>
    <property type="project" value="UniProtKB-KW"/>
</dbReference>
<dbReference type="InterPro" id="IPR035965">
    <property type="entry name" value="PAS-like_dom_sf"/>
</dbReference>
<keyword evidence="7" id="KW-0067">ATP-binding</keyword>
<evidence type="ECO:0000259" key="11">
    <source>
        <dbReference type="PROSITE" id="PS50110"/>
    </source>
</evidence>
<evidence type="ECO:0000313" key="14">
    <source>
        <dbReference type="EMBL" id="KAA0259187.1"/>
    </source>
</evidence>
<dbReference type="Gene3D" id="3.40.50.2300">
    <property type="match status" value="1"/>
</dbReference>
<keyword evidence="4" id="KW-0808">Transferase</keyword>
<dbReference type="SMART" id="SM00448">
    <property type="entry name" value="REC"/>
    <property type="match status" value="1"/>
</dbReference>
<keyword evidence="15" id="KW-1185">Reference proteome</keyword>
<dbReference type="PANTHER" id="PTHR43065">
    <property type="entry name" value="SENSOR HISTIDINE KINASE"/>
    <property type="match status" value="1"/>
</dbReference>
<evidence type="ECO:0000256" key="5">
    <source>
        <dbReference type="ARBA" id="ARBA00022741"/>
    </source>
</evidence>
<dbReference type="CDD" id="cd00156">
    <property type="entry name" value="REC"/>
    <property type="match status" value="1"/>
</dbReference>
<feature type="domain" description="Histidine kinase" evidence="10">
    <location>
        <begin position="255"/>
        <end position="478"/>
    </location>
</feature>
<dbReference type="EC" id="2.7.13.3" evidence="2"/>
<dbReference type="SUPFAM" id="SSF47384">
    <property type="entry name" value="Homodimeric domain of signal transducing histidine kinase"/>
    <property type="match status" value="1"/>
</dbReference>
<dbReference type="InterPro" id="IPR003594">
    <property type="entry name" value="HATPase_dom"/>
</dbReference>
<evidence type="ECO:0000256" key="2">
    <source>
        <dbReference type="ARBA" id="ARBA00012438"/>
    </source>
</evidence>
<dbReference type="Pfam" id="PF00512">
    <property type="entry name" value="HisKA"/>
    <property type="match status" value="1"/>
</dbReference>
<reference evidence="14 15" key="1">
    <citation type="submission" date="2019-06" db="EMBL/GenBank/DDBJ databases">
        <title>Genomic insights into carbon and energy metabolism of Deferribacter autotrophicus revealed new metabolic traits in the phylum Deferribacteres.</title>
        <authorList>
            <person name="Slobodkin A.I."/>
            <person name="Slobodkina G.B."/>
            <person name="Allioux M."/>
            <person name="Alain K."/>
            <person name="Jebbar M."/>
            <person name="Shadrin V."/>
            <person name="Kublanov I.V."/>
            <person name="Toshchakov S.V."/>
            <person name="Bonch-Osmolovskaya E.A."/>
        </authorList>
    </citation>
    <scope>NUCLEOTIDE SEQUENCE [LARGE SCALE GENOMIC DNA]</scope>
    <source>
        <strain evidence="14 15">SL50</strain>
    </source>
</reference>
<dbReference type="Pfam" id="PF02518">
    <property type="entry name" value="HATPase_c"/>
    <property type="match status" value="1"/>
</dbReference>
<evidence type="ECO:0000256" key="7">
    <source>
        <dbReference type="ARBA" id="ARBA00022840"/>
    </source>
</evidence>
<evidence type="ECO:0000256" key="6">
    <source>
        <dbReference type="ARBA" id="ARBA00022777"/>
    </source>
</evidence>
<feature type="domain" description="Response regulatory" evidence="11">
    <location>
        <begin position="495"/>
        <end position="609"/>
    </location>
</feature>
<dbReference type="InterPro" id="IPR011006">
    <property type="entry name" value="CheY-like_superfamily"/>
</dbReference>